<dbReference type="PROSITE" id="PS50923">
    <property type="entry name" value="SUSHI"/>
    <property type="match status" value="1"/>
</dbReference>
<keyword evidence="7" id="KW-1185">Reference proteome</keyword>
<keyword evidence="4" id="KW-0768">Sushi</keyword>
<dbReference type="InterPro" id="IPR051277">
    <property type="entry name" value="SEZ6_CSMD_C4BPB_Regulators"/>
</dbReference>
<evidence type="ECO:0000256" key="1">
    <source>
        <dbReference type="ARBA" id="ARBA00022729"/>
    </source>
</evidence>
<accession>A0ABN9KX10</accession>
<keyword evidence="3 4" id="KW-1015">Disulfide bond</keyword>
<name>A0ABN9KX10_9NEOB</name>
<feature type="domain" description="Sushi" evidence="5">
    <location>
        <begin position="119"/>
        <end position="176"/>
    </location>
</feature>
<evidence type="ECO:0000259" key="5">
    <source>
        <dbReference type="PROSITE" id="PS50923"/>
    </source>
</evidence>
<protein>
    <recommendedName>
        <fullName evidence="5">Sushi domain-containing protein</fullName>
    </recommendedName>
</protein>
<keyword evidence="1" id="KW-0732">Signal</keyword>
<evidence type="ECO:0000313" key="6">
    <source>
        <dbReference type="EMBL" id="CAJ0927318.1"/>
    </source>
</evidence>
<keyword evidence="2" id="KW-0677">Repeat</keyword>
<evidence type="ECO:0000256" key="3">
    <source>
        <dbReference type="ARBA" id="ARBA00023157"/>
    </source>
</evidence>
<organism evidence="6 7">
    <name type="scientific">Ranitomeya imitator</name>
    <name type="common">mimic poison frog</name>
    <dbReference type="NCBI Taxonomy" id="111125"/>
    <lineage>
        <taxon>Eukaryota</taxon>
        <taxon>Metazoa</taxon>
        <taxon>Chordata</taxon>
        <taxon>Craniata</taxon>
        <taxon>Vertebrata</taxon>
        <taxon>Euteleostomi</taxon>
        <taxon>Amphibia</taxon>
        <taxon>Batrachia</taxon>
        <taxon>Anura</taxon>
        <taxon>Neobatrachia</taxon>
        <taxon>Hyloidea</taxon>
        <taxon>Dendrobatidae</taxon>
        <taxon>Dendrobatinae</taxon>
        <taxon>Ranitomeya</taxon>
    </lineage>
</organism>
<feature type="disulfide bond" evidence="4">
    <location>
        <begin position="147"/>
        <end position="174"/>
    </location>
</feature>
<evidence type="ECO:0000313" key="7">
    <source>
        <dbReference type="Proteomes" id="UP001176940"/>
    </source>
</evidence>
<dbReference type="InterPro" id="IPR000436">
    <property type="entry name" value="Sushi_SCR_CCP_dom"/>
</dbReference>
<sequence>MMSIAAVSLFGHWKAVTQTALQRPTMPKSPGNQGKHRVNKRRATLSNPMFTLVTSVNVKKTNTTYLPSVSVLRRSAFLCTVSAGHPESRAVTSPLCFPAGRRSQPVQGSRTPGTDTEELDCHMPDILQNGKVEFLNTVIGSNASYKCEEGYKLFGSDTRYCLADEKWNGTVPSCNS</sequence>
<dbReference type="CDD" id="cd00033">
    <property type="entry name" value="CCP"/>
    <property type="match status" value="1"/>
</dbReference>
<comment type="caution">
    <text evidence="6">The sequence shown here is derived from an EMBL/GenBank/DDBJ whole genome shotgun (WGS) entry which is preliminary data.</text>
</comment>
<reference evidence="6" key="1">
    <citation type="submission" date="2023-07" db="EMBL/GenBank/DDBJ databases">
        <authorList>
            <person name="Stuckert A."/>
        </authorList>
    </citation>
    <scope>NUCLEOTIDE SEQUENCE</scope>
</reference>
<comment type="caution">
    <text evidence="4">Lacks conserved residue(s) required for the propagation of feature annotation.</text>
</comment>
<evidence type="ECO:0000256" key="4">
    <source>
        <dbReference type="PROSITE-ProRule" id="PRU00302"/>
    </source>
</evidence>
<dbReference type="PANTHER" id="PTHR45656:SF4">
    <property type="entry name" value="PROTEIN CBR-CLEC-78"/>
    <property type="match status" value="1"/>
</dbReference>
<dbReference type="SMART" id="SM00032">
    <property type="entry name" value="CCP"/>
    <property type="match status" value="1"/>
</dbReference>
<dbReference type="InterPro" id="IPR035976">
    <property type="entry name" value="Sushi/SCR/CCP_sf"/>
</dbReference>
<dbReference type="Pfam" id="PF00084">
    <property type="entry name" value="Sushi"/>
    <property type="match status" value="1"/>
</dbReference>
<evidence type="ECO:0000256" key="2">
    <source>
        <dbReference type="ARBA" id="ARBA00022737"/>
    </source>
</evidence>
<dbReference type="Proteomes" id="UP001176940">
    <property type="component" value="Unassembled WGS sequence"/>
</dbReference>
<dbReference type="SUPFAM" id="SSF57535">
    <property type="entry name" value="Complement control module/SCR domain"/>
    <property type="match status" value="1"/>
</dbReference>
<dbReference type="Gene3D" id="2.10.70.10">
    <property type="entry name" value="Complement Module, domain 1"/>
    <property type="match status" value="1"/>
</dbReference>
<dbReference type="PANTHER" id="PTHR45656">
    <property type="entry name" value="PROTEIN CBR-CLEC-78"/>
    <property type="match status" value="1"/>
</dbReference>
<dbReference type="EMBL" id="CAUEEQ010004413">
    <property type="protein sequence ID" value="CAJ0927318.1"/>
    <property type="molecule type" value="Genomic_DNA"/>
</dbReference>
<gene>
    <name evidence="6" type="ORF">RIMI_LOCUS3016648</name>
</gene>
<proteinExistence type="predicted"/>